<dbReference type="InterPro" id="IPR009078">
    <property type="entry name" value="Ferritin-like_SF"/>
</dbReference>
<sequence>MDIFQFALQMELDGEKYYRELAAKAKQDDLKKVLESLADDEQRHYKIIQLAQKQTFKDIEIGPSLTNVQNVFAGNKEFVRNNKESIAKLKDEQIDLYRAALAKENESVELYKKLKENARCQEEKVICEKLIHEEEKHVEVLDNIIGMLNNVNDWVESAEFNRKDTY</sequence>
<dbReference type="Pfam" id="PF02915">
    <property type="entry name" value="Rubrerythrin"/>
    <property type="match status" value="1"/>
</dbReference>
<dbReference type="CDD" id="cd01045">
    <property type="entry name" value="Ferritin_like_AB"/>
    <property type="match status" value="1"/>
</dbReference>
<dbReference type="SUPFAM" id="SSF47240">
    <property type="entry name" value="Ferritin-like"/>
    <property type="match status" value="1"/>
</dbReference>
<dbReference type="PANTHER" id="PTHR33531:SF7">
    <property type="entry name" value="HYPOTHETICAL MEMBRANE PROTEIN, CONSERVED"/>
    <property type="match status" value="1"/>
</dbReference>
<feature type="domain" description="Rubrerythrin diiron-binding" evidence="1">
    <location>
        <begin position="3"/>
        <end position="143"/>
    </location>
</feature>
<organism evidence="2">
    <name type="scientific">bioreactor metagenome</name>
    <dbReference type="NCBI Taxonomy" id="1076179"/>
    <lineage>
        <taxon>unclassified sequences</taxon>
        <taxon>metagenomes</taxon>
        <taxon>ecological metagenomes</taxon>
    </lineage>
</organism>
<name>A0A644TH93_9ZZZZ</name>
<gene>
    <name evidence="2" type="ORF">SDC9_11461</name>
</gene>
<evidence type="ECO:0000259" key="1">
    <source>
        <dbReference type="Pfam" id="PF02915"/>
    </source>
</evidence>
<protein>
    <recommendedName>
        <fullName evidence="1">Rubrerythrin diiron-binding domain-containing protein</fullName>
    </recommendedName>
</protein>
<evidence type="ECO:0000313" key="2">
    <source>
        <dbReference type="EMBL" id="MPL65797.1"/>
    </source>
</evidence>
<dbReference type="InterPro" id="IPR003251">
    <property type="entry name" value="Rr_diiron-bd_dom"/>
</dbReference>
<accession>A0A644TH93</accession>
<comment type="caution">
    <text evidence="2">The sequence shown here is derived from an EMBL/GenBank/DDBJ whole genome shotgun (WGS) entry which is preliminary data.</text>
</comment>
<dbReference type="Gene3D" id="1.20.120.660">
    <property type="entry name" value="IL-4 antagonist (De novo design) like domain"/>
    <property type="match status" value="1"/>
</dbReference>
<dbReference type="PANTHER" id="PTHR33531">
    <property type="entry name" value="RUBRERYTHRIN SUBFAMILY"/>
    <property type="match status" value="1"/>
</dbReference>
<dbReference type="EMBL" id="VSSQ01000029">
    <property type="protein sequence ID" value="MPL65797.1"/>
    <property type="molecule type" value="Genomic_DNA"/>
</dbReference>
<reference evidence="2" key="1">
    <citation type="submission" date="2019-08" db="EMBL/GenBank/DDBJ databases">
        <authorList>
            <person name="Kucharzyk K."/>
            <person name="Murdoch R.W."/>
            <person name="Higgins S."/>
            <person name="Loffler F."/>
        </authorList>
    </citation>
    <scope>NUCLEOTIDE SEQUENCE</scope>
</reference>
<dbReference type="GO" id="GO:0016491">
    <property type="term" value="F:oxidoreductase activity"/>
    <property type="evidence" value="ECO:0007669"/>
    <property type="project" value="InterPro"/>
</dbReference>
<proteinExistence type="predicted"/>
<dbReference type="GO" id="GO:0046872">
    <property type="term" value="F:metal ion binding"/>
    <property type="evidence" value="ECO:0007669"/>
    <property type="project" value="InterPro"/>
</dbReference>
<dbReference type="AlphaFoldDB" id="A0A644TH93"/>
<dbReference type="Gene3D" id="1.20.5.420">
    <property type="entry name" value="Immunoglobulin FC, subunit C"/>
    <property type="match status" value="1"/>
</dbReference>